<organism evidence="1 2">
    <name type="scientific">Sorangium cellulosum</name>
    <name type="common">Polyangium cellulosum</name>
    <dbReference type="NCBI Taxonomy" id="56"/>
    <lineage>
        <taxon>Bacteria</taxon>
        <taxon>Pseudomonadati</taxon>
        <taxon>Myxococcota</taxon>
        <taxon>Polyangia</taxon>
        <taxon>Polyangiales</taxon>
        <taxon>Polyangiaceae</taxon>
        <taxon>Sorangium</taxon>
    </lineage>
</organism>
<sequence>MSCITANCDVILSRNLTNDTGKRMTHPYDPPADDTWPLRERILAGYNFVPLLQENFVPEHITSYYPATAAQVETILQEFVTEDLADTTMQHGGMRLYGATPKGWRAREQILLTRGLRHPALVSQLDHTLEDLMLALAMAPTIHNSKRTGTFGEAEAIAPEELLVYLREYSEDAIRATFEELPRHPRGFFAGATKIYRGSTTHPAIALTKLGRHYYDSEISLRLGLAPNTSILEFDTRTHLDVFWAWQSEFRDSRNIFKDALKETIRRINRNRRPVPPLRLIEASEPGDGAIRIDVEIQNKIRRAELFVGDLTAVYQYDGRLRVNENVLVEVGYALASKDPAQILLLALARDTVPGPNAGPSSRAFDIAHVHRIEFKSDAKPADVRNRIQAELEAALTKRGHVRQATSVQGRAAT</sequence>
<dbReference type="RefSeq" id="WP_207217582.1">
    <property type="nucleotide sequence ID" value="NZ_CP012672.1"/>
</dbReference>
<proteinExistence type="predicted"/>
<name>A0A4P2QYB1_SORCE</name>
<dbReference type="EMBL" id="CP012672">
    <property type="protein sequence ID" value="AUX35268.1"/>
    <property type="molecule type" value="Genomic_DNA"/>
</dbReference>
<dbReference type="AlphaFoldDB" id="A0A4P2QYB1"/>
<evidence type="ECO:0000313" key="1">
    <source>
        <dbReference type="EMBL" id="AUX35268.1"/>
    </source>
</evidence>
<dbReference type="Proteomes" id="UP000295497">
    <property type="component" value="Chromosome"/>
</dbReference>
<evidence type="ECO:0000313" key="2">
    <source>
        <dbReference type="Proteomes" id="UP000295497"/>
    </source>
</evidence>
<reference evidence="1 2" key="1">
    <citation type="submission" date="2015-09" db="EMBL/GenBank/DDBJ databases">
        <title>Sorangium comparison.</title>
        <authorList>
            <person name="Zaburannyi N."/>
            <person name="Bunk B."/>
            <person name="Overmann J."/>
            <person name="Mueller R."/>
        </authorList>
    </citation>
    <scope>NUCLEOTIDE SEQUENCE [LARGE SCALE GENOMIC DNA]</scope>
    <source>
        <strain evidence="1 2">So ce836</strain>
    </source>
</reference>
<gene>
    <name evidence="1" type="ORF">SOCE836_074580</name>
</gene>
<accession>A0A4P2QYB1</accession>
<protein>
    <submittedName>
        <fullName evidence="1">Uncharacterized protein</fullName>
    </submittedName>
</protein>